<gene>
    <name evidence="2" type="ORF">ABU614_22565</name>
</gene>
<dbReference type="PANTHER" id="PTHR46637">
    <property type="entry name" value="TIS1421-TRANSPOSASE PROTEIN A"/>
    <property type="match status" value="1"/>
</dbReference>
<dbReference type="InterPro" id="IPR025161">
    <property type="entry name" value="IS402-like_dom"/>
</dbReference>
<dbReference type="AlphaFoldDB" id="A0AAU8MV77"/>
<feature type="domain" description="Insertion element IS402-like" evidence="1">
    <location>
        <begin position="15"/>
        <end position="88"/>
    </location>
</feature>
<name>A0AAU8MV77_9GAMM</name>
<evidence type="ECO:0000313" key="2">
    <source>
        <dbReference type="EMBL" id="XCO75091.1"/>
    </source>
</evidence>
<sequence length="151" mass="17325">MPPTGTSPLMPPSYLTDAQWTAVLDNLPRRLGIRARNRSADYRRFVDSIIWVSVDDRPWTNVSANQFRARQIYARFLRWRNAGAWNAVADAIGADSDLSSALKRRVRLHIEHSSKLRNRKADLVLRYRAQSNPEEAFPTTSWANSSPRQSM</sequence>
<reference evidence="2" key="1">
    <citation type="submission" date="2024-06" db="EMBL/GenBank/DDBJ databases">
        <authorList>
            <person name="Li S."/>
        </authorList>
    </citation>
    <scope>NUCLEOTIDE SEQUENCE</scope>
    <source>
        <strain evidence="2">SR10</strain>
    </source>
</reference>
<accession>A0AAU8MV77</accession>
<proteinExistence type="predicted"/>
<dbReference type="RefSeq" id="WP_363797938.1">
    <property type="nucleotide sequence ID" value="NZ_CP159925.1"/>
</dbReference>
<organism evidence="2">
    <name type="scientific">Lysobacter firmicutimachus</name>
    <dbReference type="NCBI Taxonomy" id="1792846"/>
    <lineage>
        <taxon>Bacteria</taxon>
        <taxon>Pseudomonadati</taxon>
        <taxon>Pseudomonadota</taxon>
        <taxon>Gammaproteobacteria</taxon>
        <taxon>Lysobacterales</taxon>
        <taxon>Lysobacteraceae</taxon>
        <taxon>Lysobacter</taxon>
    </lineage>
</organism>
<dbReference type="InterPro" id="IPR052909">
    <property type="entry name" value="Transposase_6_like"/>
</dbReference>
<dbReference type="Pfam" id="PF13340">
    <property type="entry name" value="DUF4096"/>
    <property type="match status" value="1"/>
</dbReference>
<dbReference type="PANTHER" id="PTHR46637:SF1">
    <property type="entry name" value="BLL5188 PROTEIN"/>
    <property type="match status" value="1"/>
</dbReference>
<evidence type="ECO:0000259" key="1">
    <source>
        <dbReference type="Pfam" id="PF13340"/>
    </source>
</evidence>
<protein>
    <submittedName>
        <fullName evidence="2">Transposase</fullName>
    </submittedName>
</protein>
<dbReference type="EMBL" id="CP159925">
    <property type="protein sequence ID" value="XCO75091.1"/>
    <property type="molecule type" value="Genomic_DNA"/>
</dbReference>